<organism evidence="2 3">
    <name type="scientific">Clostridium tetani (strain Massachusetts / E88)</name>
    <dbReference type="NCBI Taxonomy" id="212717"/>
    <lineage>
        <taxon>Bacteria</taxon>
        <taxon>Bacillati</taxon>
        <taxon>Bacillota</taxon>
        <taxon>Clostridia</taxon>
        <taxon>Eubacteriales</taxon>
        <taxon>Clostridiaceae</taxon>
        <taxon>Clostridium</taxon>
    </lineage>
</organism>
<feature type="transmembrane region" description="Helical" evidence="1">
    <location>
        <begin position="7"/>
        <end position="23"/>
    </location>
</feature>
<reference evidence="2 3" key="1">
    <citation type="journal article" date="2003" name="Proc. Natl. Acad. Sci. U.S.A.">
        <title>The genome sequence of Clostridium tetani, the causative agent of tetanus disease.</title>
        <authorList>
            <person name="Brueggemann H."/>
            <person name="Baumer S."/>
            <person name="Fricke W.F."/>
            <person name="Wiezer A."/>
            <person name="Liesegang H."/>
            <person name="Decker I."/>
            <person name="Herzberg C."/>
            <person name="Martinez-Arias R."/>
            <person name="Merkl R."/>
            <person name="Henne A."/>
            <person name="Gottschalk G."/>
        </authorList>
    </citation>
    <scope>NUCLEOTIDE SEQUENCE [LARGE SCALE GENOMIC DNA]</scope>
    <source>
        <strain evidence="3">Massachusetts / E88</strain>
        <plasmid evidence="2 3">pE88</plasmid>
    </source>
</reference>
<accession>Q899Z0</accession>
<keyword evidence="3" id="KW-1185">Reference proteome</keyword>
<protein>
    <recommendedName>
        <fullName evidence="4">Lipoprotein</fullName>
    </recommendedName>
</protein>
<keyword evidence="1" id="KW-0812">Transmembrane</keyword>
<sequence>MKKINKVLINLIICCTIITIITGCNKVNSKNTEIQKLQSDLIILSEKNSQRYFNKKLNTKDFDISLAKQVKENEYEDIKTLDGVKNIYMIGHFNGKPSDIVEFVLVYNLQSKKVIEFGIKNLKNDNMVYANLKEE</sequence>
<dbReference type="RefSeq" id="WP_011100801.1">
    <property type="nucleotide sequence ID" value="NC_004565.1"/>
</dbReference>
<dbReference type="KEGG" id="ctc:CTC_p23"/>
<dbReference type="Proteomes" id="UP000001412">
    <property type="component" value="Plasmid pE88"/>
</dbReference>
<dbReference type="EMBL" id="AF528097">
    <property type="protein sequence ID" value="AAO37419.1"/>
    <property type="molecule type" value="Genomic_DNA"/>
</dbReference>
<geneLocation type="plasmid" evidence="2 3">
    <name>pE88</name>
</geneLocation>
<dbReference type="GeneID" id="39476393"/>
<keyword evidence="2" id="KW-0614">Plasmid</keyword>
<keyword evidence="1" id="KW-0472">Membrane</keyword>
<dbReference type="AlphaFoldDB" id="Q899Z0"/>
<evidence type="ECO:0000313" key="3">
    <source>
        <dbReference type="Proteomes" id="UP000001412"/>
    </source>
</evidence>
<keyword evidence="1" id="KW-1133">Transmembrane helix</keyword>
<name>Q899Z0_CLOTE</name>
<proteinExistence type="predicted"/>
<dbReference type="PROSITE" id="PS51257">
    <property type="entry name" value="PROKAR_LIPOPROTEIN"/>
    <property type="match status" value="1"/>
</dbReference>
<evidence type="ECO:0008006" key="4">
    <source>
        <dbReference type="Google" id="ProtNLM"/>
    </source>
</evidence>
<gene>
    <name evidence="2" type="ordered locus">CTC_p23</name>
</gene>
<evidence type="ECO:0000256" key="1">
    <source>
        <dbReference type="SAM" id="Phobius"/>
    </source>
</evidence>
<evidence type="ECO:0000313" key="2">
    <source>
        <dbReference type="EMBL" id="AAO37419.1"/>
    </source>
</evidence>
<dbReference type="HOGENOM" id="CLU_1882185_0_0_9"/>